<keyword evidence="3" id="KW-0732">Signal</keyword>
<accession>A0AAV2M1J6</accession>
<name>A0AAV2M1J6_KNICA</name>
<dbReference type="SMART" id="SM00209">
    <property type="entry name" value="TSP1"/>
    <property type="match status" value="8"/>
</dbReference>
<dbReference type="FunFam" id="2.20.100.10:FF:000001">
    <property type="entry name" value="semaphorin-5A isoform X1"/>
    <property type="match status" value="3"/>
</dbReference>
<dbReference type="PANTHER" id="PTHR22906">
    <property type="entry name" value="PROPERDIN"/>
    <property type="match status" value="1"/>
</dbReference>
<sequence>MTLHPPSDGVRCFSHFDPSSLSCEGDIGDVDTDSCCFNPKYGYRTEDGKCHACGPPTWSSWTLWSQCTTLCGEGVRLRGRRCYGIGQSECEKTGTTQQAEWCNGTCCNGEGWSPWSEWSPCSVSCGEGAVKSRVRTCSDRPECALACTGAAEETQACPVTTCPVHGGWSVWSPWSKCSSSCFPVGGAVPTRTRHRSCSSPAPSLGPPGNGCRGDSEEKQQCTEMQHCAVDGGWGPWSAPGPCSVSCGEGIRLSVRVCDQPPPQYGGRFCEGPSTQSSQCSGPCPVVSSWTGWSQWSDCSEPCVPDGGEAPHRTRHRTCFTLGDSEPCQGPQQESGPCPDLSFCQVHGSWGPWSAFGPCMVSCGVGLQVSTRSCDSPTPKHGGRSCEGDDRRSQVCDTKQPCPVDGVWSEWSSWGPCQDVFDASYSLRCEPTGGSQSRERRCLHRALGGAPCPLDENLSETRVCYDVTGCYVKGHWNGWGEWSQCLPPCGDRSRRSRKQRCDPDYTDYSPTIGPKQQPATFVGEPLVDCRDPPAREKQDCVNAPPCPA</sequence>
<dbReference type="Pfam" id="PF00090">
    <property type="entry name" value="TSP_1"/>
    <property type="match status" value="6"/>
</dbReference>
<dbReference type="InterPro" id="IPR052065">
    <property type="entry name" value="Compl_asym_regulator"/>
</dbReference>
<keyword evidence="5" id="KW-1015">Disulfide bond</keyword>
<dbReference type="InterPro" id="IPR054019">
    <property type="entry name" value="CFP_TSR_C"/>
</dbReference>
<dbReference type="AlphaFoldDB" id="A0AAV2M1J6"/>
<proteinExistence type="predicted"/>
<comment type="subcellular location">
    <subcellularLocation>
        <location evidence="1">Secreted</location>
    </subcellularLocation>
</comment>
<feature type="region of interest" description="Disordered" evidence="6">
    <location>
        <begin position="372"/>
        <end position="392"/>
    </location>
</feature>
<dbReference type="InterPro" id="IPR049536">
    <property type="entry name" value="CFP_TSR-0"/>
</dbReference>
<evidence type="ECO:0000256" key="1">
    <source>
        <dbReference type="ARBA" id="ARBA00004613"/>
    </source>
</evidence>
<evidence type="ECO:0000256" key="5">
    <source>
        <dbReference type="ARBA" id="ARBA00023157"/>
    </source>
</evidence>
<dbReference type="Gene3D" id="2.20.100.10">
    <property type="entry name" value="Thrombospondin type-1 (TSP1) repeat"/>
    <property type="match status" value="8"/>
</dbReference>
<keyword evidence="2" id="KW-0964">Secreted</keyword>
<feature type="compositionally biased region" description="Basic and acidic residues" evidence="6">
    <location>
        <begin position="383"/>
        <end position="392"/>
    </location>
</feature>
<gene>
    <name evidence="7" type="ORF">KC01_LOCUS34210</name>
</gene>
<evidence type="ECO:0000256" key="3">
    <source>
        <dbReference type="ARBA" id="ARBA00022729"/>
    </source>
</evidence>
<dbReference type="Pfam" id="PF18487">
    <property type="entry name" value="TSR"/>
    <property type="match status" value="1"/>
</dbReference>
<feature type="region of interest" description="Disordered" evidence="6">
    <location>
        <begin position="490"/>
        <end position="520"/>
    </location>
</feature>
<feature type="region of interest" description="Disordered" evidence="6">
    <location>
        <begin position="196"/>
        <end position="216"/>
    </location>
</feature>
<dbReference type="Pfam" id="PF22195">
    <property type="entry name" value="TSP1_CFP_C"/>
    <property type="match status" value="1"/>
</dbReference>
<dbReference type="PRINTS" id="PR01705">
    <property type="entry name" value="TSP1REPEAT"/>
</dbReference>
<keyword evidence="4" id="KW-0677">Repeat</keyword>
<dbReference type="EMBL" id="OZ035827">
    <property type="protein sequence ID" value="CAL1607141.1"/>
    <property type="molecule type" value="Genomic_DNA"/>
</dbReference>
<evidence type="ECO:0000313" key="8">
    <source>
        <dbReference type="Proteomes" id="UP001497482"/>
    </source>
</evidence>
<protein>
    <recommendedName>
        <fullName evidence="9">Properdin</fullName>
    </recommendedName>
</protein>
<dbReference type="PANTHER" id="PTHR22906:SF43">
    <property type="entry name" value="PROPERDIN"/>
    <property type="match status" value="1"/>
</dbReference>
<evidence type="ECO:0000313" key="7">
    <source>
        <dbReference type="EMBL" id="CAL1607141.1"/>
    </source>
</evidence>
<evidence type="ECO:0000256" key="2">
    <source>
        <dbReference type="ARBA" id="ARBA00022525"/>
    </source>
</evidence>
<dbReference type="InterPro" id="IPR036383">
    <property type="entry name" value="TSP1_rpt_sf"/>
</dbReference>
<organism evidence="7 8">
    <name type="scientific">Knipowitschia caucasica</name>
    <name type="common">Caucasian dwarf goby</name>
    <name type="synonym">Pomatoschistus caucasicus</name>
    <dbReference type="NCBI Taxonomy" id="637954"/>
    <lineage>
        <taxon>Eukaryota</taxon>
        <taxon>Metazoa</taxon>
        <taxon>Chordata</taxon>
        <taxon>Craniata</taxon>
        <taxon>Vertebrata</taxon>
        <taxon>Euteleostomi</taxon>
        <taxon>Actinopterygii</taxon>
        <taxon>Neopterygii</taxon>
        <taxon>Teleostei</taxon>
        <taxon>Neoteleostei</taxon>
        <taxon>Acanthomorphata</taxon>
        <taxon>Gobiaria</taxon>
        <taxon>Gobiiformes</taxon>
        <taxon>Gobioidei</taxon>
        <taxon>Gobiidae</taxon>
        <taxon>Gobiinae</taxon>
        <taxon>Knipowitschia</taxon>
    </lineage>
</organism>
<dbReference type="SUPFAM" id="SSF82895">
    <property type="entry name" value="TSP-1 type 1 repeat"/>
    <property type="match status" value="7"/>
</dbReference>
<dbReference type="InterPro" id="IPR000884">
    <property type="entry name" value="TSP1_rpt"/>
</dbReference>
<keyword evidence="8" id="KW-1185">Reference proteome</keyword>
<evidence type="ECO:0008006" key="9">
    <source>
        <dbReference type="Google" id="ProtNLM"/>
    </source>
</evidence>
<dbReference type="PROSITE" id="PS50092">
    <property type="entry name" value="TSP1"/>
    <property type="match status" value="8"/>
</dbReference>
<evidence type="ECO:0000256" key="4">
    <source>
        <dbReference type="ARBA" id="ARBA00022737"/>
    </source>
</evidence>
<evidence type="ECO:0000256" key="6">
    <source>
        <dbReference type="SAM" id="MobiDB-lite"/>
    </source>
</evidence>
<dbReference type="Proteomes" id="UP001497482">
    <property type="component" value="Chromosome 5"/>
</dbReference>
<reference evidence="7 8" key="1">
    <citation type="submission" date="2024-04" db="EMBL/GenBank/DDBJ databases">
        <authorList>
            <person name="Waldvogel A.-M."/>
            <person name="Schoenle A."/>
        </authorList>
    </citation>
    <scope>NUCLEOTIDE SEQUENCE [LARGE SCALE GENOMIC DNA]</scope>
</reference>